<dbReference type="UniPathway" id="UPA00053">
    <property type="reaction ID" value="UER00086"/>
</dbReference>
<keyword evidence="6 8" id="KW-0057">Aromatic amino acid biosynthesis</keyword>
<dbReference type="Pfam" id="PF01220">
    <property type="entry name" value="DHquinase_II"/>
    <property type="match status" value="1"/>
</dbReference>
<dbReference type="InterPro" id="IPR018509">
    <property type="entry name" value="DHquinase_II_CS"/>
</dbReference>
<dbReference type="PANTHER" id="PTHR21272">
    <property type="entry name" value="CATABOLIC 3-DEHYDROQUINASE"/>
    <property type="match status" value="1"/>
</dbReference>
<evidence type="ECO:0000256" key="3">
    <source>
        <dbReference type="ARBA" id="ARBA00011037"/>
    </source>
</evidence>
<evidence type="ECO:0000256" key="2">
    <source>
        <dbReference type="ARBA" id="ARBA00004902"/>
    </source>
</evidence>
<dbReference type="InterPro" id="IPR001874">
    <property type="entry name" value="DHquinase_II"/>
</dbReference>
<evidence type="ECO:0000256" key="11">
    <source>
        <dbReference type="PIRSR" id="PIRSR001399-3"/>
    </source>
</evidence>
<keyword evidence="14" id="KW-1185">Reference proteome</keyword>
<comment type="function">
    <text evidence="8">Catalyzes a trans-dehydration via an enolate intermediate.</text>
</comment>
<dbReference type="GO" id="GO:0009073">
    <property type="term" value="P:aromatic amino acid family biosynthetic process"/>
    <property type="evidence" value="ECO:0007669"/>
    <property type="project" value="UniProtKB-KW"/>
</dbReference>
<keyword evidence="7 8" id="KW-0456">Lyase</keyword>
<dbReference type="NCBIfam" id="TIGR01088">
    <property type="entry name" value="aroQ"/>
    <property type="match status" value="1"/>
</dbReference>
<feature type="active site" description="Proton acceptor" evidence="8 9">
    <location>
        <position position="23"/>
    </location>
</feature>
<dbReference type="EC" id="4.2.1.10" evidence="5 8"/>
<name>A0A439DLB8_9MYCO</name>
<comment type="subunit">
    <text evidence="4 8">Homododecamer.</text>
</comment>
<comment type="pathway">
    <text evidence="2 8">Metabolic intermediate biosynthesis; chorismate biosynthesis; chorismate from D-erythrose 4-phosphate and phosphoenolpyruvate: step 3/7.</text>
</comment>
<feature type="transmembrane region" description="Helical" evidence="12">
    <location>
        <begin position="115"/>
        <end position="135"/>
    </location>
</feature>
<evidence type="ECO:0000256" key="5">
    <source>
        <dbReference type="ARBA" id="ARBA00012060"/>
    </source>
</evidence>
<proteinExistence type="inferred from homology"/>
<keyword evidence="12" id="KW-1133">Transmembrane helix</keyword>
<evidence type="ECO:0000313" key="14">
    <source>
        <dbReference type="Proteomes" id="UP000287177"/>
    </source>
</evidence>
<gene>
    <name evidence="8" type="primary">aroQ</name>
    <name evidence="13" type="ORF">MELE44368_09880</name>
</gene>
<dbReference type="CDD" id="cd00466">
    <property type="entry name" value="DHQase_II"/>
    <property type="match status" value="1"/>
</dbReference>
<evidence type="ECO:0000256" key="6">
    <source>
        <dbReference type="ARBA" id="ARBA00023141"/>
    </source>
</evidence>
<dbReference type="Gene3D" id="3.40.50.9100">
    <property type="entry name" value="Dehydroquinase, class II"/>
    <property type="match status" value="1"/>
</dbReference>
<dbReference type="NCBIfam" id="NF003806">
    <property type="entry name" value="PRK05395.1-3"/>
    <property type="match status" value="1"/>
</dbReference>
<evidence type="ECO:0000256" key="7">
    <source>
        <dbReference type="ARBA" id="ARBA00023239"/>
    </source>
</evidence>
<dbReference type="SUPFAM" id="SSF52304">
    <property type="entry name" value="Type II 3-dehydroquinate dehydratase"/>
    <property type="match status" value="1"/>
</dbReference>
<dbReference type="NCBIfam" id="NF003805">
    <property type="entry name" value="PRK05395.1-2"/>
    <property type="match status" value="1"/>
</dbReference>
<dbReference type="NCBIfam" id="NF003807">
    <property type="entry name" value="PRK05395.1-4"/>
    <property type="match status" value="1"/>
</dbReference>
<protein>
    <recommendedName>
        <fullName evidence="5 8">3-dehydroquinate dehydratase</fullName>
        <shortName evidence="8">3-dehydroquinase</shortName>
        <ecNumber evidence="5 8">4.2.1.10</ecNumber>
    </recommendedName>
    <alternativeName>
        <fullName evidence="8">Type II DHQase</fullName>
    </alternativeName>
</protein>
<dbReference type="AlphaFoldDB" id="A0A439DLB8"/>
<dbReference type="RefSeq" id="WP_128111130.1">
    <property type="nucleotide sequence ID" value="NZ_ATDN01000089.1"/>
</dbReference>
<keyword evidence="8" id="KW-0028">Amino-acid biosynthesis</keyword>
<feature type="binding site" evidence="8 10">
    <location>
        <position position="87"/>
    </location>
    <ligand>
        <name>substrate</name>
    </ligand>
</feature>
<dbReference type="EMBL" id="ATDN01000089">
    <property type="protein sequence ID" value="RWA15316.1"/>
    <property type="molecule type" value="Genomic_DNA"/>
</dbReference>
<dbReference type="PIRSF" id="PIRSF001399">
    <property type="entry name" value="DHquinase_II"/>
    <property type="match status" value="1"/>
</dbReference>
<feature type="active site" description="Proton donor" evidence="8 9">
    <location>
        <position position="100"/>
    </location>
</feature>
<dbReference type="Proteomes" id="UP000287177">
    <property type="component" value="Unassembled WGS sequence"/>
</dbReference>
<evidence type="ECO:0000256" key="1">
    <source>
        <dbReference type="ARBA" id="ARBA00001864"/>
    </source>
</evidence>
<evidence type="ECO:0000256" key="10">
    <source>
        <dbReference type="PIRSR" id="PIRSR001399-2"/>
    </source>
</evidence>
<reference evidence="13 14" key="1">
    <citation type="submission" date="2013-06" db="EMBL/GenBank/DDBJ databases">
        <title>The draft sequence of the Mycobacterium elephantis genome.</title>
        <authorList>
            <person name="Pettersson F.B."/>
            <person name="Das S."/>
            <person name="Dasgupta S."/>
            <person name="Bhattacharya A."/>
            <person name="Kirsebom L.A."/>
        </authorList>
    </citation>
    <scope>NUCLEOTIDE SEQUENCE [LARGE SCALE GENOMIC DNA]</scope>
    <source>
        <strain evidence="13 14">DSM 44368</strain>
    </source>
</reference>
<comment type="caution">
    <text evidence="13">The sequence shown here is derived from an EMBL/GenBank/DDBJ whole genome shotgun (WGS) entry which is preliminary data.</text>
</comment>
<evidence type="ECO:0000256" key="8">
    <source>
        <dbReference type="HAMAP-Rule" id="MF_00169"/>
    </source>
</evidence>
<keyword evidence="12" id="KW-0812">Transmembrane</keyword>
<dbReference type="GO" id="GO:0008652">
    <property type="term" value="P:amino acid biosynthetic process"/>
    <property type="evidence" value="ECO:0007669"/>
    <property type="project" value="UniProtKB-KW"/>
</dbReference>
<dbReference type="HAMAP" id="MF_00169">
    <property type="entry name" value="AroQ"/>
    <property type="match status" value="1"/>
</dbReference>
<dbReference type="PANTHER" id="PTHR21272:SF3">
    <property type="entry name" value="CATABOLIC 3-DEHYDROQUINASE"/>
    <property type="match status" value="1"/>
</dbReference>
<evidence type="ECO:0000256" key="12">
    <source>
        <dbReference type="SAM" id="Phobius"/>
    </source>
</evidence>
<dbReference type="InterPro" id="IPR036441">
    <property type="entry name" value="DHquinase_II_sf"/>
</dbReference>
<accession>A0A439DLB8</accession>
<feature type="binding site" evidence="8 10">
    <location>
        <position position="111"/>
    </location>
    <ligand>
        <name>substrate</name>
    </ligand>
</feature>
<evidence type="ECO:0000256" key="4">
    <source>
        <dbReference type="ARBA" id="ARBA00011193"/>
    </source>
</evidence>
<keyword evidence="12" id="KW-0472">Membrane</keyword>
<feature type="site" description="Transition state stabilizer" evidence="8 11">
    <location>
        <position position="18"/>
    </location>
</feature>
<organism evidence="13 14">
    <name type="scientific">Mycolicibacterium elephantis DSM 44368</name>
    <dbReference type="NCBI Taxonomy" id="1335622"/>
    <lineage>
        <taxon>Bacteria</taxon>
        <taxon>Bacillati</taxon>
        <taxon>Actinomycetota</taxon>
        <taxon>Actinomycetes</taxon>
        <taxon>Mycobacteriales</taxon>
        <taxon>Mycobacteriaceae</taxon>
        <taxon>Mycolicibacterium</taxon>
    </lineage>
</organism>
<comment type="catalytic activity">
    <reaction evidence="1 8">
        <text>3-dehydroquinate = 3-dehydroshikimate + H2O</text>
        <dbReference type="Rhea" id="RHEA:21096"/>
        <dbReference type="ChEBI" id="CHEBI:15377"/>
        <dbReference type="ChEBI" id="CHEBI:16630"/>
        <dbReference type="ChEBI" id="CHEBI:32364"/>
        <dbReference type="EC" id="4.2.1.10"/>
    </reaction>
</comment>
<feature type="binding site" evidence="8 10">
    <location>
        <begin position="101"/>
        <end position="102"/>
    </location>
    <ligand>
        <name>substrate</name>
    </ligand>
</feature>
<dbReference type="PROSITE" id="PS01029">
    <property type="entry name" value="DEHYDROQUINASE_II"/>
    <property type="match status" value="1"/>
</dbReference>
<dbReference type="GO" id="GO:0009423">
    <property type="term" value="P:chorismate biosynthetic process"/>
    <property type="evidence" value="ECO:0007669"/>
    <property type="project" value="UniProtKB-UniRule"/>
</dbReference>
<comment type="similarity">
    <text evidence="3 8">Belongs to the type-II 3-dehydroquinase family.</text>
</comment>
<feature type="binding site" evidence="8 10">
    <location>
        <position position="80"/>
    </location>
    <ligand>
        <name>substrate</name>
    </ligand>
</feature>
<dbReference type="GO" id="GO:0003855">
    <property type="term" value="F:3-dehydroquinate dehydratase activity"/>
    <property type="evidence" value="ECO:0007669"/>
    <property type="project" value="UniProtKB-UniRule"/>
</dbReference>
<feature type="binding site" evidence="8 10">
    <location>
        <position position="74"/>
    </location>
    <ligand>
        <name>substrate</name>
    </ligand>
</feature>
<evidence type="ECO:0000313" key="13">
    <source>
        <dbReference type="EMBL" id="RWA15316.1"/>
    </source>
</evidence>
<sequence>MTTVLVLNGPNLGRLGRREPDVYGATTYEDLVLLIEREAEELGLKAVVRQSDSETELLRFIHAAADAGDPVILNAGALTHTSVALRDACAELSAPLIEVHISNVHKREEFRHHSYLSAVATGVIVGLGVQGYLLALRYLASLGSDDRASVEGTE</sequence>
<evidence type="ECO:0000256" key="9">
    <source>
        <dbReference type="PIRSR" id="PIRSR001399-1"/>
    </source>
</evidence>
<dbReference type="GO" id="GO:0019631">
    <property type="term" value="P:quinate catabolic process"/>
    <property type="evidence" value="ECO:0007669"/>
    <property type="project" value="TreeGrafter"/>
</dbReference>